<reference evidence="3 4" key="1">
    <citation type="submission" date="2020-03" db="EMBL/GenBank/DDBJ databases">
        <authorList>
            <person name="Wang L."/>
            <person name="He N."/>
            <person name="Li Y."/>
            <person name="Fang Y."/>
            <person name="Zhang F."/>
        </authorList>
    </citation>
    <scope>NUCLEOTIDE SEQUENCE [LARGE SCALE GENOMIC DNA]</scope>
    <source>
        <strain evidence="3 4">36D10-4-7</strain>
    </source>
</reference>
<dbReference type="InterPro" id="IPR032710">
    <property type="entry name" value="NTF2-like_dom_sf"/>
</dbReference>
<comment type="caution">
    <text evidence="3">The sequence shown here is derived from an EMBL/GenBank/DDBJ whole genome shotgun (WGS) entry which is preliminary data.</text>
</comment>
<dbReference type="Pfam" id="PF14534">
    <property type="entry name" value="DUF4440"/>
    <property type="match status" value="1"/>
</dbReference>
<name>A0ABX1CGV0_9SPHN</name>
<feature type="domain" description="DUF4440" evidence="2">
    <location>
        <begin position="25"/>
        <end position="134"/>
    </location>
</feature>
<dbReference type="RefSeq" id="WP_168132729.1">
    <property type="nucleotide sequence ID" value="NZ_JAAVJH010000001.1"/>
</dbReference>
<gene>
    <name evidence="3" type="ORF">HBH26_01230</name>
</gene>
<sequence>MKSMLLPVLVIAAPAAAQTTPQAQITAAMNDSAAAWNRGDLKGFMALYAEDALFAAGDKLKRDSREIAAGYAPSFVSGGNKRGRLGFEMLAWRTLSPVHQLLVARYVLTPADGTAPQSGLTTLLFERRKAGWRIISDHSS</sequence>
<dbReference type="InterPro" id="IPR027843">
    <property type="entry name" value="DUF4440"/>
</dbReference>
<feature type="chain" id="PRO_5045067254" evidence="1">
    <location>
        <begin position="18"/>
        <end position="140"/>
    </location>
</feature>
<dbReference type="NCBIfam" id="TIGR02246">
    <property type="entry name" value="SgcJ/EcaC family oxidoreductase"/>
    <property type="match status" value="1"/>
</dbReference>
<evidence type="ECO:0000259" key="2">
    <source>
        <dbReference type="Pfam" id="PF14534"/>
    </source>
</evidence>
<evidence type="ECO:0000313" key="4">
    <source>
        <dbReference type="Proteomes" id="UP000732399"/>
    </source>
</evidence>
<dbReference type="Gene3D" id="3.10.450.50">
    <property type="match status" value="1"/>
</dbReference>
<dbReference type="InterPro" id="IPR011944">
    <property type="entry name" value="Steroid_delta5-4_isomerase"/>
</dbReference>
<protein>
    <submittedName>
        <fullName evidence="3">SgcJ/EcaC family oxidoreductase</fullName>
    </submittedName>
</protein>
<keyword evidence="4" id="KW-1185">Reference proteome</keyword>
<accession>A0ABX1CGV0</accession>
<feature type="signal peptide" evidence="1">
    <location>
        <begin position="1"/>
        <end position="17"/>
    </location>
</feature>
<dbReference type="EMBL" id="JAAVJH010000001">
    <property type="protein sequence ID" value="NJR77233.1"/>
    <property type="molecule type" value="Genomic_DNA"/>
</dbReference>
<evidence type="ECO:0000256" key="1">
    <source>
        <dbReference type="SAM" id="SignalP"/>
    </source>
</evidence>
<organism evidence="3 4">
    <name type="scientific">Sphingomonas corticis</name>
    <dbReference type="NCBI Taxonomy" id="2722791"/>
    <lineage>
        <taxon>Bacteria</taxon>
        <taxon>Pseudomonadati</taxon>
        <taxon>Pseudomonadota</taxon>
        <taxon>Alphaproteobacteria</taxon>
        <taxon>Sphingomonadales</taxon>
        <taxon>Sphingomonadaceae</taxon>
        <taxon>Sphingomonas</taxon>
    </lineage>
</organism>
<dbReference type="SUPFAM" id="SSF54427">
    <property type="entry name" value="NTF2-like"/>
    <property type="match status" value="1"/>
</dbReference>
<keyword evidence="1" id="KW-0732">Signal</keyword>
<dbReference type="Proteomes" id="UP000732399">
    <property type="component" value="Unassembled WGS sequence"/>
</dbReference>
<evidence type="ECO:0000313" key="3">
    <source>
        <dbReference type="EMBL" id="NJR77233.1"/>
    </source>
</evidence>
<proteinExistence type="predicted"/>